<protein>
    <recommendedName>
        <fullName evidence="2">H/ACA RNA-protein complex component Gar1</fullName>
    </recommendedName>
</protein>
<evidence type="ECO:0008006" key="2">
    <source>
        <dbReference type="Google" id="ProtNLM"/>
    </source>
</evidence>
<reference evidence="1" key="1">
    <citation type="submission" date="2020-06" db="EMBL/GenBank/DDBJ databases">
        <title>Unique genomic features of the anaerobic methanotrophic archaea.</title>
        <authorList>
            <person name="Chadwick G.L."/>
            <person name="Skennerton C.T."/>
            <person name="Laso-Perez R."/>
            <person name="Leu A.O."/>
            <person name="Speth D.R."/>
            <person name="Yu H."/>
            <person name="Morgan-Lang C."/>
            <person name="Hatzenpichler R."/>
            <person name="Goudeau D."/>
            <person name="Malmstrom R."/>
            <person name="Brazelton W.J."/>
            <person name="Woyke T."/>
            <person name="Hallam S.J."/>
            <person name="Tyson G.W."/>
            <person name="Wegener G."/>
            <person name="Boetius A."/>
            <person name="Orphan V."/>
        </authorList>
    </citation>
    <scope>NUCLEOTIDE SEQUENCE</scope>
</reference>
<dbReference type="Gene3D" id="2.40.10.230">
    <property type="entry name" value="Probable tRNA pseudouridine synthase domain"/>
    <property type="match status" value="1"/>
</dbReference>
<gene>
    <name evidence="1" type="ORF">OGFGKJAA_00001</name>
</gene>
<proteinExistence type="predicted"/>
<dbReference type="GO" id="GO:0001522">
    <property type="term" value="P:pseudouridine synthesis"/>
    <property type="evidence" value="ECO:0007669"/>
    <property type="project" value="InterPro"/>
</dbReference>
<dbReference type="GO" id="GO:0042254">
    <property type="term" value="P:ribosome biogenesis"/>
    <property type="evidence" value="ECO:0007669"/>
    <property type="project" value="InterPro"/>
</dbReference>
<evidence type="ECO:0000313" key="1">
    <source>
        <dbReference type="EMBL" id="QNO51437.1"/>
    </source>
</evidence>
<accession>A0A7G9YTV3</accession>
<dbReference type="InterPro" id="IPR009000">
    <property type="entry name" value="Transl_B-barrel_sf"/>
</dbReference>
<name>A0A7G9YTV3_9EURY</name>
<organism evidence="1">
    <name type="scientific">Candidatus Methanophagaceae archaeon ANME-1 ERB6</name>
    <dbReference type="NCBI Taxonomy" id="2759912"/>
    <lineage>
        <taxon>Archaea</taxon>
        <taxon>Methanobacteriati</taxon>
        <taxon>Methanobacteriota</taxon>
        <taxon>Stenosarchaea group</taxon>
        <taxon>Methanomicrobia</taxon>
        <taxon>Candidatus Methanophagales</taxon>
        <taxon>Candidatus Methanophagaceae</taxon>
    </lineage>
</organism>
<sequence length="88" mass="9964">MKRKVQRPGLRALGTALHIVDHKLIVRGARVKVEHILNSVVMTGDNRKIGRVYDIFGPVDQPYISIKVFKGVNEEELKGLANKKIFSR</sequence>
<dbReference type="Pfam" id="PF04410">
    <property type="entry name" value="Gar1"/>
    <property type="match status" value="1"/>
</dbReference>
<dbReference type="EMBL" id="MT631470">
    <property type="protein sequence ID" value="QNO51437.1"/>
    <property type="molecule type" value="Genomic_DNA"/>
</dbReference>
<dbReference type="InterPro" id="IPR007504">
    <property type="entry name" value="H/ACA_rnp_Gar1/Naf1"/>
</dbReference>
<dbReference type="InterPro" id="IPR038664">
    <property type="entry name" value="Gar1/Naf1_Cbf5-bd_sf"/>
</dbReference>
<dbReference type="SUPFAM" id="SSF50447">
    <property type="entry name" value="Translation proteins"/>
    <property type="match status" value="1"/>
</dbReference>
<dbReference type="AlphaFoldDB" id="A0A7G9YTV3"/>